<keyword evidence="2" id="KW-0614">Plasmid</keyword>
<dbReference type="EMBL" id="EF564599">
    <property type="protein sequence ID" value="ABQ85888.1"/>
    <property type="molecule type" value="Genomic_DNA"/>
</dbReference>
<evidence type="ECO:0000313" key="2">
    <source>
        <dbReference type="EMBL" id="ABQ85888.1"/>
    </source>
</evidence>
<geneLocation type="plasmid" evidence="2">
    <name>pRM</name>
</geneLocation>
<dbReference type="InterPro" id="IPR001387">
    <property type="entry name" value="Cro/C1-type_HTH"/>
</dbReference>
<dbReference type="SMART" id="SM00530">
    <property type="entry name" value="HTH_XRE"/>
    <property type="match status" value="2"/>
</dbReference>
<reference evidence="2" key="1">
    <citation type="journal article" date="2007" name="Appl. Environ. Microbiol.">
        <title>Transposon insertion reveals pRM, a plasmid of Rickettsia monacensis.</title>
        <authorList>
            <person name="Baldridge G.D."/>
            <person name="Burkhardt N.Y."/>
            <person name="Felsheim R.F."/>
            <person name="Kurtti T.J."/>
            <person name="Munderloh U.G."/>
        </authorList>
    </citation>
    <scope>NUCLEOTIDE SEQUENCE</scope>
    <source>
        <strain evidence="2">IrR/Munich</strain>
        <plasmid evidence="2">pRM</plasmid>
    </source>
</reference>
<dbReference type="SUPFAM" id="SSF47413">
    <property type="entry name" value="lambda repressor-like DNA-binding domains"/>
    <property type="match status" value="1"/>
</dbReference>
<organism evidence="2">
    <name type="scientific">Rickettsia monacensis</name>
    <dbReference type="NCBI Taxonomy" id="109232"/>
    <lineage>
        <taxon>Bacteria</taxon>
        <taxon>Pseudomonadati</taxon>
        <taxon>Pseudomonadota</taxon>
        <taxon>Alphaproteobacteria</taxon>
        <taxon>Rickettsiales</taxon>
        <taxon>Rickettsiaceae</taxon>
        <taxon>Rickettsieae</taxon>
        <taxon>Rickettsia</taxon>
        <taxon>spotted fever group</taxon>
    </lineage>
</organism>
<accession>A6MYW4</accession>
<name>A6MYW4_9RICK</name>
<dbReference type="RefSeq" id="WP_012477941.1">
    <property type="nucleotide sequence ID" value="NC_010927.1"/>
</dbReference>
<protein>
    <recommendedName>
        <fullName evidence="1">HTH cro/C1-type domain-containing protein</fullName>
    </recommendedName>
</protein>
<proteinExistence type="predicted"/>
<dbReference type="Gene3D" id="1.10.260.40">
    <property type="entry name" value="lambda repressor-like DNA-binding domains"/>
    <property type="match status" value="1"/>
</dbReference>
<dbReference type="AlphaFoldDB" id="A6MYW4"/>
<gene>
    <name evidence="2" type="ORF">RM_p20</name>
</gene>
<feature type="domain" description="HTH cro/C1-type" evidence="1">
    <location>
        <begin position="20"/>
        <end position="66"/>
    </location>
</feature>
<dbReference type="PROSITE" id="PS50943">
    <property type="entry name" value="HTH_CROC1"/>
    <property type="match status" value="1"/>
</dbReference>
<dbReference type="Pfam" id="PF13443">
    <property type="entry name" value="HTH_26"/>
    <property type="match status" value="1"/>
</dbReference>
<dbReference type="GO" id="GO:0003677">
    <property type="term" value="F:DNA binding"/>
    <property type="evidence" value="ECO:0007669"/>
    <property type="project" value="InterPro"/>
</dbReference>
<dbReference type="InterPro" id="IPR010982">
    <property type="entry name" value="Lambda_DNA-bd_dom_sf"/>
</dbReference>
<evidence type="ECO:0000259" key="1">
    <source>
        <dbReference type="PROSITE" id="PS50943"/>
    </source>
</evidence>
<sequence length="168" mass="19235">MNITINIKNFLEHKLITSSITRKELALACNMSYRTICYILNCEIKNLELINVIKIATYFNCSINDVIAVGPNVNSKIYTSYVDISDALQNYNKNLREFLIRKMQEHKLNPYLLARNLGFNNSIIARFINDSKLVRTLTTPVVIAISQYFNTPIDIIIGRAINCKDNVV</sequence>